<sequence length="316" mass="35218">MSLSLMLSMLIAGILFPRGIQTGLITVNIYTDSCVSGEMQVEELTKGTIAVSQLSNGDIIRGIRGADRVHGWCRVEAVYPRKGNDMFNTYDGFTASHMVIDADAVHAYGEKGNATKSRLYTLATECDGAVNAAGQAFTPISTAFCPHELSWSEYLPLMAAIRRVTSRTGYFWYFNDAFFNNETARVPEWMNMLHDMCTELLRCAREGQCQKFEKIMEEFVHEHLNPKYRVIVDHMFPNIGGDVEKSETGTITELVRPQKKSNPLLFLAVGSAVAMVLIIIAAAFLVRRARVTRKAKTATDPDPSDHHQARAQDVET</sequence>
<dbReference type="EMBL" id="JARQWQ010000001">
    <property type="protein sequence ID" value="KAK2574079.1"/>
    <property type="molecule type" value="Genomic_DNA"/>
</dbReference>
<keyword evidence="2" id="KW-0472">Membrane</keyword>
<evidence type="ECO:0000256" key="2">
    <source>
        <dbReference type="SAM" id="Phobius"/>
    </source>
</evidence>
<feature type="compositionally biased region" description="Basic and acidic residues" evidence="1">
    <location>
        <begin position="297"/>
        <end position="316"/>
    </location>
</feature>
<reference evidence="4" key="2">
    <citation type="journal article" date="2023" name="Science">
        <title>Genomic signatures of disease resistance in endangered staghorn corals.</title>
        <authorList>
            <person name="Vollmer S.V."/>
            <person name="Selwyn J.D."/>
            <person name="Despard B.A."/>
            <person name="Roesel C.L."/>
        </authorList>
    </citation>
    <scope>NUCLEOTIDE SEQUENCE</scope>
    <source>
        <strain evidence="4">K2</strain>
    </source>
</reference>
<organism evidence="4 5">
    <name type="scientific">Acropora cervicornis</name>
    <name type="common">Staghorn coral</name>
    <dbReference type="NCBI Taxonomy" id="6130"/>
    <lineage>
        <taxon>Eukaryota</taxon>
        <taxon>Metazoa</taxon>
        <taxon>Cnidaria</taxon>
        <taxon>Anthozoa</taxon>
        <taxon>Hexacorallia</taxon>
        <taxon>Scleractinia</taxon>
        <taxon>Astrocoeniina</taxon>
        <taxon>Acroporidae</taxon>
        <taxon>Acropora</taxon>
    </lineage>
</organism>
<evidence type="ECO:0000256" key="3">
    <source>
        <dbReference type="SAM" id="SignalP"/>
    </source>
</evidence>
<reference evidence="4" key="1">
    <citation type="journal article" date="2023" name="G3 (Bethesda)">
        <title>Whole genome assembly and annotation of the endangered Caribbean coral Acropora cervicornis.</title>
        <authorList>
            <person name="Selwyn J.D."/>
            <person name="Vollmer S.V."/>
        </authorList>
    </citation>
    <scope>NUCLEOTIDE SEQUENCE</scope>
    <source>
        <strain evidence="4">K2</strain>
    </source>
</reference>
<evidence type="ECO:0000313" key="4">
    <source>
        <dbReference type="EMBL" id="KAK2574079.1"/>
    </source>
</evidence>
<feature type="region of interest" description="Disordered" evidence="1">
    <location>
        <begin position="294"/>
        <end position="316"/>
    </location>
</feature>
<keyword evidence="2" id="KW-1133">Transmembrane helix</keyword>
<feature type="chain" id="PRO_5041935988" evidence="3">
    <location>
        <begin position="23"/>
        <end position="316"/>
    </location>
</feature>
<gene>
    <name evidence="4" type="ORF">P5673_000204</name>
</gene>
<dbReference type="AlphaFoldDB" id="A0AAD9R6R9"/>
<evidence type="ECO:0000256" key="1">
    <source>
        <dbReference type="SAM" id="MobiDB-lite"/>
    </source>
</evidence>
<evidence type="ECO:0000313" key="5">
    <source>
        <dbReference type="Proteomes" id="UP001249851"/>
    </source>
</evidence>
<comment type="caution">
    <text evidence="4">The sequence shown here is derived from an EMBL/GenBank/DDBJ whole genome shotgun (WGS) entry which is preliminary data.</text>
</comment>
<feature type="signal peptide" evidence="3">
    <location>
        <begin position="1"/>
        <end position="22"/>
    </location>
</feature>
<accession>A0AAD9R6R9</accession>
<dbReference type="Proteomes" id="UP001249851">
    <property type="component" value="Unassembled WGS sequence"/>
</dbReference>
<name>A0AAD9R6R9_ACRCE</name>
<protein>
    <submittedName>
        <fullName evidence="4">Uncharacterized protein</fullName>
    </submittedName>
</protein>
<keyword evidence="2" id="KW-0812">Transmembrane</keyword>
<proteinExistence type="predicted"/>
<feature type="transmembrane region" description="Helical" evidence="2">
    <location>
        <begin position="264"/>
        <end position="286"/>
    </location>
</feature>
<keyword evidence="3" id="KW-0732">Signal</keyword>
<keyword evidence="5" id="KW-1185">Reference proteome</keyword>